<keyword evidence="2" id="KW-0472">Membrane</keyword>
<protein>
    <submittedName>
        <fullName evidence="4">Uncharacterized protein</fullName>
    </submittedName>
</protein>
<comment type="caution">
    <text evidence="4">The sequence shown here is derived from an EMBL/GenBank/DDBJ whole genome shotgun (WGS) entry which is preliminary data.</text>
</comment>
<evidence type="ECO:0000313" key="4">
    <source>
        <dbReference type="EMBL" id="MDT0417856.1"/>
    </source>
</evidence>
<dbReference type="EMBL" id="JAVRER010000034">
    <property type="protein sequence ID" value="MDT0417856.1"/>
    <property type="molecule type" value="Genomic_DNA"/>
</dbReference>
<reference evidence="5" key="1">
    <citation type="submission" date="2023-07" db="EMBL/GenBank/DDBJ databases">
        <title>30 novel species of actinomycetes from the DSMZ collection.</title>
        <authorList>
            <person name="Nouioui I."/>
        </authorList>
    </citation>
    <scope>NUCLEOTIDE SEQUENCE [LARGE SCALE GENOMIC DNA]</scope>
    <source>
        <strain evidence="5">DSM 41982</strain>
    </source>
</reference>
<dbReference type="RefSeq" id="WP_010270929.1">
    <property type="nucleotide sequence ID" value="NZ_JAVRER010000034.1"/>
</dbReference>
<feature type="transmembrane region" description="Helical" evidence="2">
    <location>
        <begin position="19"/>
        <end position="38"/>
    </location>
</feature>
<dbReference type="AlphaFoldDB" id="A0ABD5E8W1"/>
<evidence type="ECO:0000313" key="5">
    <source>
        <dbReference type="Proteomes" id="UP001183607"/>
    </source>
</evidence>
<sequence>MTQQDGTAWVGVSLPGLDWLLVLGLLLTAAVVCVAVPLRIEMSRSHGGGSADDAPGRSAHED</sequence>
<dbReference type="Proteomes" id="UP001183610">
    <property type="component" value="Unassembled WGS sequence"/>
</dbReference>
<evidence type="ECO:0000313" key="3">
    <source>
        <dbReference type="EMBL" id="MDT0409571.1"/>
    </source>
</evidence>
<evidence type="ECO:0000313" key="6">
    <source>
        <dbReference type="Proteomes" id="UP001183610"/>
    </source>
</evidence>
<keyword evidence="2" id="KW-1133">Transmembrane helix</keyword>
<keyword evidence="6" id="KW-1185">Reference proteome</keyword>
<dbReference type="EMBL" id="JAVRET010000020">
    <property type="protein sequence ID" value="MDT0409571.1"/>
    <property type="molecule type" value="Genomic_DNA"/>
</dbReference>
<evidence type="ECO:0000256" key="1">
    <source>
        <dbReference type="SAM" id="MobiDB-lite"/>
    </source>
</evidence>
<organism evidence="4 5">
    <name type="scientific">Streptomyces evansiae</name>
    <dbReference type="NCBI Taxonomy" id="3075535"/>
    <lineage>
        <taxon>Bacteria</taxon>
        <taxon>Bacillati</taxon>
        <taxon>Actinomycetota</taxon>
        <taxon>Actinomycetes</taxon>
        <taxon>Kitasatosporales</taxon>
        <taxon>Streptomycetaceae</taxon>
        <taxon>Streptomyces</taxon>
    </lineage>
</organism>
<gene>
    <name evidence="4" type="ORF">RM574_20450</name>
    <name evidence="3" type="ORF">RM698_11010</name>
</gene>
<proteinExistence type="predicted"/>
<dbReference type="Proteomes" id="UP001183607">
    <property type="component" value="Unassembled WGS sequence"/>
</dbReference>
<feature type="region of interest" description="Disordered" evidence="1">
    <location>
        <begin position="43"/>
        <end position="62"/>
    </location>
</feature>
<accession>A0ABD5E8W1</accession>
<keyword evidence="2" id="KW-0812">Transmembrane</keyword>
<evidence type="ECO:0000256" key="2">
    <source>
        <dbReference type="SAM" id="Phobius"/>
    </source>
</evidence>
<reference evidence="4" key="2">
    <citation type="submission" date="2024-03" db="EMBL/GenBank/DDBJ databases">
        <title>30 novel species of actinomycetes from the DSMZ collection.</title>
        <authorList>
            <person name="Nouioui I."/>
        </authorList>
    </citation>
    <scope>NUCLEOTIDE SEQUENCE</scope>
    <source>
        <strain evidence="3 6">DSM 41979</strain>
        <strain evidence="4">DSM 41982</strain>
    </source>
</reference>
<name>A0ABD5E8W1_9ACTN</name>